<comment type="catalytic activity">
    <reaction evidence="7">
        <text>L-threonyl-[protein] + ATP = O-phospho-L-threonyl-[protein] + ADP + H(+)</text>
        <dbReference type="Rhea" id="RHEA:46608"/>
        <dbReference type="Rhea" id="RHEA-COMP:11060"/>
        <dbReference type="Rhea" id="RHEA-COMP:11605"/>
        <dbReference type="ChEBI" id="CHEBI:15378"/>
        <dbReference type="ChEBI" id="CHEBI:30013"/>
        <dbReference type="ChEBI" id="CHEBI:30616"/>
        <dbReference type="ChEBI" id="CHEBI:61977"/>
        <dbReference type="ChEBI" id="CHEBI:456216"/>
        <dbReference type="EC" id="2.7.11.1"/>
    </reaction>
</comment>
<dbReference type="InterPro" id="IPR010194">
    <property type="entry name" value="Anti-sigma_F"/>
</dbReference>
<dbReference type="GO" id="GO:0004674">
    <property type="term" value="F:protein serine/threonine kinase activity"/>
    <property type="evidence" value="ECO:0007669"/>
    <property type="project" value="UniProtKB-EC"/>
</dbReference>
<dbReference type="EMBL" id="JACOOY010000014">
    <property type="protein sequence ID" value="MBC5665763.1"/>
    <property type="molecule type" value="Genomic_DNA"/>
</dbReference>
<evidence type="ECO:0000256" key="7">
    <source>
        <dbReference type="HAMAP-Rule" id="MF_00637"/>
    </source>
</evidence>
<keyword evidence="5 7" id="KW-0067">ATP-binding</keyword>
<keyword evidence="6 7" id="KW-0749">Sporulation</keyword>
<evidence type="ECO:0000259" key="8">
    <source>
        <dbReference type="SMART" id="SM00387"/>
    </source>
</evidence>
<dbReference type="Proteomes" id="UP000647235">
    <property type="component" value="Unassembled WGS sequence"/>
</dbReference>
<feature type="domain" description="Histidine kinase/HSP90-like ATPase" evidence="8">
    <location>
        <begin position="37"/>
        <end position="141"/>
    </location>
</feature>
<dbReference type="PANTHER" id="PTHR35526:SF3">
    <property type="entry name" value="ANTI-SIGMA-F FACTOR RSBW"/>
    <property type="match status" value="1"/>
</dbReference>
<dbReference type="SUPFAM" id="SSF55874">
    <property type="entry name" value="ATPase domain of HSP90 chaperone/DNA topoisomerase II/histidine kinase"/>
    <property type="match status" value="1"/>
</dbReference>
<dbReference type="HAMAP" id="MF_00637">
    <property type="entry name" value="Anti_sigma_F"/>
    <property type="match status" value="1"/>
</dbReference>
<comment type="function">
    <text evidence="7">Binds to sigma F and blocks its ability to form an RNA polymerase holoenzyme (E-sigma F). Phosphorylates SpoIIAA on a serine residue. This phosphorylation may enable SpoIIAA to act as an anti-anti-sigma factor that counteracts SpoIIAB and thus releases sigma F from inhibition.</text>
</comment>
<dbReference type="Gene3D" id="3.30.565.10">
    <property type="entry name" value="Histidine kinase-like ATPase, C-terminal domain"/>
    <property type="match status" value="1"/>
</dbReference>
<accession>A0ABR7EWN5</accession>
<comment type="similarity">
    <text evidence="7">Belongs to the anti-sigma-factor family.</text>
</comment>
<dbReference type="InterPro" id="IPR003594">
    <property type="entry name" value="HATPase_dom"/>
</dbReference>
<evidence type="ECO:0000256" key="3">
    <source>
        <dbReference type="ARBA" id="ARBA00022741"/>
    </source>
</evidence>
<evidence type="ECO:0000256" key="6">
    <source>
        <dbReference type="ARBA" id="ARBA00022969"/>
    </source>
</evidence>
<dbReference type="NCBIfam" id="TIGR01925">
    <property type="entry name" value="spIIAB"/>
    <property type="match status" value="1"/>
</dbReference>
<keyword evidence="10" id="KW-1185">Reference proteome</keyword>
<evidence type="ECO:0000313" key="10">
    <source>
        <dbReference type="Proteomes" id="UP000647235"/>
    </source>
</evidence>
<evidence type="ECO:0000256" key="2">
    <source>
        <dbReference type="ARBA" id="ARBA00022679"/>
    </source>
</evidence>
<keyword evidence="4 7" id="KW-0418">Kinase</keyword>
<dbReference type="PANTHER" id="PTHR35526">
    <property type="entry name" value="ANTI-SIGMA-F FACTOR RSBW-RELATED"/>
    <property type="match status" value="1"/>
</dbReference>
<keyword evidence="2 7" id="KW-0808">Transferase</keyword>
<evidence type="ECO:0000256" key="4">
    <source>
        <dbReference type="ARBA" id="ARBA00022777"/>
    </source>
</evidence>
<organism evidence="9 10">
    <name type="scientific">Dorea hominis</name>
    <dbReference type="NCBI Taxonomy" id="2763040"/>
    <lineage>
        <taxon>Bacteria</taxon>
        <taxon>Bacillati</taxon>
        <taxon>Bacillota</taxon>
        <taxon>Clostridia</taxon>
        <taxon>Lachnospirales</taxon>
        <taxon>Lachnospiraceae</taxon>
        <taxon>Dorea</taxon>
    </lineage>
</organism>
<evidence type="ECO:0000256" key="5">
    <source>
        <dbReference type="ARBA" id="ARBA00022840"/>
    </source>
</evidence>
<reference evidence="9 10" key="1">
    <citation type="submission" date="2020-08" db="EMBL/GenBank/DDBJ databases">
        <title>Genome public.</title>
        <authorList>
            <person name="Liu C."/>
            <person name="Sun Q."/>
        </authorList>
    </citation>
    <scope>NUCLEOTIDE SEQUENCE [LARGE SCALE GENOMIC DNA]</scope>
    <source>
        <strain evidence="9 10">NSJ-36</strain>
    </source>
</reference>
<comment type="catalytic activity">
    <reaction evidence="7">
        <text>L-seryl-[protein] + ATP = O-phospho-L-seryl-[protein] + ADP + H(+)</text>
        <dbReference type="Rhea" id="RHEA:17989"/>
        <dbReference type="Rhea" id="RHEA-COMP:9863"/>
        <dbReference type="Rhea" id="RHEA-COMP:11604"/>
        <dbReference type="ChEBI" id="CHEBI:15378"/>
        <dbReference type="ChEBI" id="CHEBI:29999"/>
        <dbReference type="ChEBI" id="CHEBI:30616"/>
        <dbReference type="ChEBI" id="CHEBI:83421"/>
        <dbReference type="ChEBI" id="CHEBI:456216"/>
        <dbReference type="EC" id="2.7.11.1"/>
    </reaction>
</comment>
<dbReference type="InterPro" id="IPR050267">
    <property type="entry name" value="Anti-sigma-factor_SerPK"/>
</dbReference>
<dbReference type="InterPro" id="IPR036890">
    <property type="entry name" value="HATPase_C_sf"/>
</dbReference>
<name>A0ABR7EWN5_9FIRM</name>
<keyword evidence="3 7" id="KW-0547">Nucleotide-binding</keyword>
<keyword evidence="1 7" id="KW-0723">Serine/threonine-protein kinase</keyword>
<comment type="caution">
    <text evidence="9">The sequence shown here is derived from an EMBL/GenBank/DDBJ whole genome shotgun (WGS) entry which is preliminary data.</text>
</comment>
<dbReference type="EC" id="2.7.11.1" evidence="7"/>
<dbReference type="SMART" id="SM00387">
    <property type="entry name" value="HATPase_c"/>
    <property type="match status" value="1"/>
</dbReference>
<evidence type="ECO:0000313" key="9">
    <source>
        <dbReference type="EMBL" id="MBC5665763.1"/>
    </source>
</evidence>
<protein>
    <recommendedName>
        <fullName evidence="7">Anti-sigma F factor</fullName>
        <ecNumber evidence="7">2.7.11.1</ecNumber>
    </recommendedName>
    <alternativeName>
        <fullName evidence="7">Stage II sporulation protein AB</fullName>
    </alternativeName>
</protein>
<dbReference type="Pfam" id="PF13581">
    <property type="entry name" value="HATPase_c_2"/>
    <property type="match status" value="1"/>
</dbReference>
<evidence type="ECO:0000256" key="1">
    <source>
        <dbReference type="ARBA" id="ARBA00022527"/>
    </source>
</evidence>
<proteinExistence type="inferred from homology"/>
<sequence length="151" mass="16842">MENTNEMELIFDSRSANESFARVTVASFMTSLNPTLEEVSDVKTAVSEAVTNAIIHGYENEVHNIRIHCKTKGQTLYVEISDQGKGIEDVKQAMEPLFTTRPELDRSGMGFSFMEAFMDLLEVESEVGKGTTVKMAKTIGKGRKLWITQSL</sequence>
<gene>
    <name evidence="7" type="primary">spoIIAB</name>
    <name evidence="9" type="ORF">H8S07_10890</name>
</gene>
<dbReference type="RefSeq" id="WP_118519547.1">
    <property type="nucleotide sequence ID" value="NZ_JACOOY010000014.1"/>
</dbReference>